<feature type="repeat" description="ANK" evidence="1">
    <location>
        <begin position="288"/>
        <end position="320"/>
    </location>
</feature>
<protein>
    <recommendedName>
        <fullName evidence="3">PDZ domain-containing protein</fullName>
    </recommendedName>
</protein>
<evidence type="ECO:0000313" key="4">
    <source>
        <dbReference type="EMBL" id="CAK8696652.1"/>
    </source>
</evidence>
<evidence type="ECO:0000256" key="1">
    <source>
        <dbReference type="PROSITE-ProRule" id="PRU00023"/>
    </source>
</evidence>
<dbReference type="PROSITE" id="PS50297">
    <property type="entry name" value="ANK_REP_REGION"/>
    <property type="match status" value="2"/>
</dbReference>
<dbReference type="InterPro" id="IPR001478">
    <property type="entry name" value="PDZ"/>
</dbReference>
<proteinExistence type="predicted"/>
<sequence length="881" mass="97270">MNKNTRFSTLPSADVAYDYRSYISMKRTMSKTQLSSSEDDDNDGNDDKDCSDNNDVACGIDDNAVAYNEQDKNQTKANNKLSAYELDNKEKDIICMNTSNESAILKVTLLEQTLTKCLRVDVSESVWNSKQRIIQTLARQLTDPNNYGFYCKKYGNFLLDHKALLEYVDVGSVAMLELRYKHRVHNHPLKSPKDARRLIKMQSATKRKELMNHIDRANVDKLHILLKKGVDPNFSSSLHNETPLTLAAAAATNSSQSDNHSVIFESTSSSIIMALVGGGAHLDFRNKQGYTPLHVAARTGNIAAVKTLLDLGASPEAVDGSGLTALYHCSLVEPGLRAIQVLHENKARLNCINSQGWTVLHQVCRYGRHMHLNTFLEILKSTADSEGVVNSRNESGNTALHVCALYNKEMCLMTLLKHGADSSLRNYAHQDVFQVAVVAGNINLGRLIRNYRCYHQIHVLPENEICDVTKENCVDFSSEKKILRHTVTPGALTKGNRLSAMMTGTFSKPKNIFSSASNRYDSNLPPNATLPRVFQQPPTSTTKVSNTPTDASHFEAVGGGLPGSCSGVRLGSRTDVPDNVLQAVKLQNSRETVSEIVQQNEIEEEAESLKISRVKTKDAVMSGSSEVKKLKQNASDQPIQSKPQQNVFHRYRTVVLKRGNSGYGFVLRGAKSIGPIENFKPSPSHPALQYLESVEEGSNAYQVGLRSGDYILSINDTDITYMGHREAVDVIRGAGNQITMRAVGVVRGDQGSMSSASTQDVPKTKMSRSKHSLSSTTSNEQRDRSGSIGSAIGKLDCVIAMEDVSDDNSDDATATLRRRPISRRLRPQDIDDIFSRQDLAHKQQCFTFSNNERETRSLSAATSRRLIRVLPPSLPTSTNKG</sequence>
<dbReference type="SUPFAM" id="SSF50156">
    <property type="entry name" value="PDZ domain-like"/>
    <property type="match status" value="1"/>
</dbReference>
<gene>
    <name evidence="4" type="ORF">CVLEPA_LOCUS29989</name>
</gene>
<dbReference type="PROSITE" id="PS50088">
    <property type="entry name" value="ANK_REPEAT"/>
    <property type="match status" value="2"/>
</dbReference>
<feature type="repeat" description="ANK" evidence="1">
    <location>
        <begin position="395"/>
        <end position="427"/>
    </location>
</feature>
<dbReference type="Proteomes" id="UP001642483">
    <property type="component" value="Unassembled WGS sequence"/>
</dbReference>
<feature type="compositionally biased region" description="Polar residues" evidence="2">
    <location>
        <begin position="751"/>
        <end position="761"/>
    </location>
</feature>
<evidence type="ECO:0000256" key="2">
    <source>
        <dbReference type="SAM" id="MobiDB-lite"/>
    </source>
</evidence>
<dbReference type="PANTHER" id="PTHR24135">
    <property type="entry name" value="SH3 AND MULTIPLE ANKYRIN REPEAT DOMAINS PROTEIN"/>
    <property type="match status" value="1"/>
</dbReference>
<accession>A0ABP0GY32</accession>
<organism evidence="4 5">
    <name type="scientific">Clavelina lepadiformis</name>
    <name type="common">Light-bulb sea squirt</name>
    <name type="synonym">Ascidia lepadiformis</name>
    <dbReference type="NCBI Taxonomy" id="159417"/>
    <lineage>
        <taxon>Eukaryota</taxon>
        <taxon>Metazoa</taxon>
        <taxon>Chordata</taxon>
        <taxon>Tunicata</taxon>
        <taxon>Ascidiacea</taxon>
        <taxon>Aplousobranchia</taxon>
        <taxon>Clavelinidae</taxon>
        <taxon>Clavelina</taxon>
    </lineage>
</organism>
<dbReference type="Gene3D" id="1.25.40.20">
    <property type="entry name" value="Ankyrin repeat-containing domain"/>
    <property type="match status" value="2"/>
</dbReference>
<dbReference type="PANTHER" id="PTHR24135:SF28">
    <property type="entry name" value="LD13733P"/>
    <property type="match status" value="1"/>
</dbReference>
<feature type="region of interest" description="Disordered" evidence="2">
    <location>
        <begin position="749"/>
        <end position="788"/>
    </location>
</feature>
<name>A0ABP0GY32_CLALP</name>
<keyword evidence="1" id="KW-0040">ANK repeat</keyword>
<reference evidence="4 5" key="1">
    <citation type="submission" date="2024-02" db="EMBL/GenBank/DDBJ databases">
        <authorList>
            <person name="Daric V."/>
            <person name="Darras S."/>
        </authorList>
    </citation>
    <scope>NUCLEOTIDE SEQUENCE [LARGE SCALE GENOMIC DNA]</scope>
</reference>
<dbReference type="SMART" id="SM00248">
    <property type="entry name" value="ANK"/>
    <property type="match status" value="6"/>
</dbReference>
<dbReference type="InterPro" id="IPR002110">
    <property type="entry name" value="Ankyrin_rpt"/>
</dbReference>
<evidence type="ECO:0000313" key="5">
    <source>
        <dbReference type="Proteomes" id="UP001642483"/>
    </source>
</evidence>
<dbReference type="EMBL" id="CAWYQH010000163">
    <property type="protein sequence ID" value="CAK8696652.1"/>
    <property type="molecule type" value="Genomic_DNA"/>
</dbReference>
<dbReference type="PROSITE" id="PS50106">
    <property type="entry name" value="PDZ"/>
    <property type="match status" value="1"/>
</dbReference>
<dbReference type="InterPro" id="IPR051569">
    <property type="entry name" value="SHANK"/>
</dbReference>
<dbReference type="SUPFAM" id="SSF48403">
    <property type="entry name" value="Ankyrin repeat"/>
    <property type="match status" value="1"/>
</dbReference>
<dbReference type="Pfam" id="PF00595">
    <property type="entry name" value="PDZ"/>
    <property type="match status" value="1"/>
</dbReference>
<keyword evidence="5" id="KW-1185">Reference proteome</keyword>
<dbReference type="SMART" id="SM00228">
    <property type="entry name" value="PDZ"/>
    <property type="match status" value="1"/>
</dbReference>
<evidence type="ECO:0000259" key="3">
    <source>
        <dbReference type="PROSITE" id="PS50106"/>
    </source>
</evidence>
<feature type="region of interest" description="Disordered" evidence="2">
    <location>
        <begin position="30"/>
        <end position="53"/>
    </location>
</feature>
<dbReference type="InterPro" id="IPR036034">
    <property type="entry name" value="PDZ_sf"/>
</dbReference>
<dbReference type="InterPro" id="IPR036770">
    <property type="entry name" value="Ankyrin_rpt-contain_sf"/>
</dbReference>
<feature type="domain" description="PDZ" evidence="3">
    <location>
        <begin position="653"/>
        <end position="740"/>
    </location>
</feature>
<dbReference type="Pfam" id="PF12796">
    <property type="entry name" value="Ank_2"/>
    <property type="match status" value="2"/>
</dbReference>
<comment type="caution">
    <text evidence="4">The sequence shown here is derived from an EMBL/GenBank/DDBJ whole genome shotgun (WGS) entry which is preliminary data.</text>
</comment>
<dbReference type="Gene3D" id="2.30.42.10">
    <property type="match status" value="1"/>
</dbReference>